<dbReference type="AlphaFoldDB" id="A0A212K1N5"/>
<organism evidence="1">
    <name type="scientific">uncultured Dysgonomonas sp</name>
    <dbReference type="NCBI Taxonomy" id="206096"/>
    <lineage>
        <taxon>Bacteria</taxon>
        <taxon>Pseudomonadati</taxon>
        <taxon>Bacteroidota</taxon>
        <taxon>Bacteroidia</taxon>
        <taxon>Bacteroidales</taxon>
        <taxon>Dysgonomonadaceae</taxon>
        <taxon>Dysgonomonas</taxon>
        <taxon>environmental samples</taxon>
    </lineage>
</organism>
<gene>
    <name evidence="1" type="ORF">KL86DYS1_31162</name>
</gene>
<sequence>MTKPDLIRKIKLILKHENINKTENAGAKQGLEKAIEILESNQRDLSGLDELDTTQAKAIAMFAIDFNNMKPCRAFFVALGESIEGKVPDEKFYKKLWKVMDEQNKNK</sequence>
<name>A0A212K1N5_9BACT</name>
<accession>A0A212K1N5</accession>
<dbReference type="RefSeq" id="WP_296943575.1">
    <property type="nucleotide sequence ID" value="NZ_LT599032.1"/>
</dbReference>
<proteinExistence type="predicted"/>
<dbReference type="EMBL" id="FLUM01000003">
    <property type="protein sequence ID" value="SBW05634.1"/>
    <property type="molecule type" value="Genomic_DNA"/>
</dbReference>
<protein>
    <submittedName>
        <fullName evidence="1">Uncharacterized protein</fullName>
    </submittedName>
</protein>
<evidence type="ECO:0000313" key="1">
    <source>
        <dbReference type="EMBL" id="SBW05634.1"/>
    </source>
</evidence>
<reference evidence="1" key="1">
    <citation type="submission" date="2016-04" db="EMBL/GenBank/DDBJ databases">
        <authorList>
            <person name="Evans L.H."/>
            <person name="Alamgir A."/>
            <person name="Owens N."/>
            <person name="Weber N.D."/>
            <person name="Virtaneva K."/>
            <person name="Barbian K."/>
            <person name="Babar A."/>
            <person name="Rosenke K."/>
        </authorList>
    </citation>
    <scope>NUCLEOTIDE SEQUENCE</scope>
    <source>
        <strain evidence="1">86-1</strain>
    </source>
</reference>